<evidence type="ECO:0000313" key="1">
    <source>
        <dbReference type="EMBL" id="MBX24595.1"/>
    </source>
</evidence>
<name>A0A2P2M304_RHIMU</name>
<proteinExistence type="predicted"/>
<dbReference type="EMBL" id="GGEC01044111">
    <property type="protein sequence ID" value="MBX24595.1"/>
    <property type="molecule type" value="Transcribed_RNA"/>
</dbReference>
<protein>
    <submittedName>
        <fullName evidence="1">Uncharacterized protein</fullName>
    </submittedName>
</protein>
<dbReference type="AlphaFoldDB" id="A0A2P2M304"/>
<reference evidence="1" key="1">
    <citation type="submission" date="2018-02" db="EMBL/GenBank/DDBJ databases">
        <title>Rhizophora mucronata_Transcriptome.</title>
        <authorList>
            <person name="Meera S.P."/>
            <person name="Sreeshan A."/>
            <person name="Augustine A."/>
        </authorList>
    </citation>
    <scope>NUCLEOTIDE SEQUENCE</scope>
    <source>
        <tissue evidence="1">Leaf</tissue>
    </source>
</reference>
<sequence>MKNKVLIQMVSICNLCSKSTCIPSAGHTKEIWRNMPLSLFSIVQFQNKKKRI</sequence>
<accession>A0A2P2M304</accession>
<organism evidence="1">
    <name type="scientific">Rhizophora mucronata</name>
    <name type="common">Asiatic mangrove</name>
    <dbReference type="NCBI Taxonomy" id="61149"/>
    <lineage>
        <taxon>Eukaryota</taxon>
        <taxon>Viridiplantae</taxon>
        <taxon>Streptophyta</taxon>
        <taxon>Embryophyta</taxon>
        <taxon>Tracheophyta</taxon>
        <taxon>Spermatophyta</taxon>
        <taxon>Magnoliopsida</taxon>
        <taxon>eudicotyledons</taxon>
        <taxon>Gunneridae</taxon>
        <taxon>Pentapetalae</taxon>
        <taxon>rosids</taxon>
        <taxon>fabids</taxon>
        <taxon>Malpighiales</taxon>
        <taxon>Rhizophoraceae</taxon>
        <taxon>Rhizophora</taxon>
    </lineage>
</organism>